<keyword evidence="2" id="KW-1185">Reference proteome</keyword>
<accession>A0A3M7QYP8</accession>
<organism evidence="1 2">
    <name type="scientific">Brachionus plicatilis</name>
    <name type="common">Marine rotifer</name>
    <name type="synonym">Brachionus muelleri</name>
    <dbReference type="NCBI Taxonomy" id="10195"/>
    <lineage>
        <taxon>Eukaryota</taxon>
        <taxon>Metazoa</taxon>
        <taxon>Spiralia</taxon>
        <taxon>Gnathifera</taxon>
        <taxon>Rotifera</taxon>
        <taxon>Eurotatoria</taxon>
        <taxon>Monogononta</taxon>
        <taxon>Pseudotrocha</taxon>
        <taxon>Ploima</taxon>
        <taxon>Brachionidae</taxon>
        <taxon>Brachionus</taxon>
    </lineage>
</organism>
<gene>
    <name evidence="1" type="ORF">BpHYR1_023600</name>
</gene>
<reference evidence="1 2" key="1">
    <citation type="journal article" date="2018" name="Sci. Rep.">
        <title>Genomic signatures of local adaptation to the degree of environmental predictability in rotifers.</title>
        <authorList>
            <person name="Franch-Gras L."/>
            <person name="Hahn C."/>
            <person name="Garcia-Roger E.M."/>
            <person name="Carmona M.J."/>
            <person name="Serra M."/>
            <person name="Gomez A."/>
        </authorList>
    </citation>
    <scope>NUCLEOTIDE SEQUENCE [LARGE SCALE GENOMIC DNA]</scope>
    <source>
        <strain evidence="1">HYR1</strain>
    </source>
</reference>
<evidence type="ECO:0000313" key="1">
    <source>
        <dbReference type="EMBL" id="RNA16244.1"/>
    </source>
</evidence>
<sequence length="140" mass="16240">MAAEKCSQVTPLKTNLLTQIYLVKKSPTKFWKLKKDTLLNIYKTLIGSVIDYSFFIPTLTSNSNLSKIQTIQNISIKSIYHFPFNTPSDLLVKFLEEIKFDKTEVRLFEQTFQLIKDYVSAFINSSRICSNKTPLCDIWN</sequence>
<dbReference type="AlphaFoldDB" id="A0A3M7QYP8"/>
<dbReference type="Proteomes" id="UP000276133">
    <property type="component" value="Unassembled WGS sequence"/>
</dbReference>
<comment type="caution">
    <text evidence="1">The sequence shown here is derived from an EMBL/GenBank/DDBJ whole genome shotgun (WGS) entry which is preliminary data.</text>
</comment>
<protein>
    <recommendedName>
        <fullName evidence="3">RNA-directed DNA polymerase from mobile element jockey-like</fullName>
    </recommendedName>
</protein>
<dbReference type="EMBL" id="REGN01004756">
    <property type="protein sequence ID" value="RNA16244.1"/>
    <property type="molecule type" value="Genomic_DNA"/>
</dbReference>
<evidence type="ECO:0008006" key="3">
    <source>
        <dbReference type="Google" id="ProtNLM"/>
    </source>
</evidence>
<name>A0A3M7QYP8_BRAPC</name>
<proteinExistence type="predicted"/>
<evidence type="ECO:0000313" key="2">
    <source>
        <dbReference type="Proteomes" id="UP000276133"/>
    </source>
</evidence>